<dbReference type="AlphaFoldDB" id="A0A812W3A0"/>
<evidence type="ECO:0000256" key="1">
    <source>
        <dbReference type="SAM" id="MobiDB-lite"/>
    </source>
</evidence>
<proteinExistence type="predicted"/>
<name>A0A812W3A0_SYMPI</name>
<protein>
    <submittedName>
        <fullName evidence="2">Uncharacterized protein</fullName>
    </submittedName>
</protein>
<evidence type="ECO:0000313" key="2">
    <source>
        <dbReference type="EMBL" id="CAE7663642.1"/>
    </source>
</evidence>
<reference evidence="2" key="1">
    <citation type="submission" date="2021-02" db="EMBL/GenBank/DDBJ databases">
        <authorList>
            <person name="Dougan E. K."/>
            <person name="Rhodes N."/>
            <person name="Thang M."/>
            <person name="Chan C."/>
        </authorList>
    </citation>
    <scope>NUCLEOTIDE SEQUENCE</scope>
</reference>
<accession>A0A812W3A0</accession>
<keyword evidence="3" id="KW-1185">Reference proteome</keyword>
<gene>
    <name evidence="2" type="ORF">SPIL2461_LOCUS18096</name>
</gene>
<feature type="region of interest" description="Disordered" evidence="1">
    <location>
        <begin position="1"/>
        <end position="49"/>
    </location>
</feature>
<dbReference type="EMBL" id="CAJNIZ010043587">
    <property type="protein sequence ID" value="CAE7663642.1"/>
    <property type="molecule type" value="Genomic_DNA"/>
</dbReference>
<comment type="caution">
    <text evidence="2">The sequence shown here is derived from an EMBL/GenBank/DDBJ whole genome shotgun (WGS) entry which is preliminary data.</text>
</comment>
<sequence>MSSPFLGHKTTRCTLPGRRPWLTRGRPKPKHRLSSKKSSLHTTRWERCG</sequence>
<dbReference type="Proteomes" id="UP000649617">
    <property type="component" value="Unassembled WGS sequence"/>
</dbReference>
<organism evidence="2 3">
    <name type="scientific">Symbiodinium pilosum</name>
    <name type="common">Dinoflagellate</name>
    <dbReference type="NCBI Taxonomy" id="2952"/>
    <lineage>
        <taxon>Eukaryota</taxon>
        <taxon>Sar</taxon>
        <taxon>Alveolata</taxon>
        <taxon>Dinophyceae</taxon>
        <taxon>Suessiales</taxon>
        <taxon>Symbiodiniaceae</taxon>
        <taxon>Symbiodinium</taxon>
    </lineage>
</organism>
<evidence type="ECO:0000313" key="3">
    <source>
        <dbReference type="Proteomes" id="UP000649617"/>
    </source>
</evidence>
<feature type="compositionally biased region" description="Basic residues" evidence="1">
    <location>
        <begin position="25"/>
        <end position="39"/>
    </location>
</feature>